<gene>
    <name evidence="1" type="ORF">MTR67_051590</name>
</gene>
<accession>A0AAF1A2K0</accession>
<protein>
    <submittedName>
        <fullName evidence="1">Uncharacterized protein</fullName>
    </submittedName>
</protein>
<keyword evidence="2" id="KW-1185">Reference proteome</keyword>
<organism evidence="1 2">
    <name type="scientific">Solanum verrucosum</name>
    <dbReference type="NCBI Taxonomy" id="315347"/>
    <lineage>
        <taxon>Eukaryota</taxon>
        <taxon>Viridiplantae</taxon>
        <taxon>Streptophyta</taxon>
        <taxon>Embryophyta</taxon>
        <taxon>Tracheophyta</taxon>
        <taxon>Spermatophyta</taxon>
        <taxon>Magnoliopsida</taxon>
        <taxon>eudicotyledons</taxon>
        <taxon>Gunneridae</taxon>
        <taxon>Pentapetalae</taxon>
        <taxon>asterids</taxon>
        <taxon>lamiids</taxon>
        <taxon>Solanales</taxon>
        <taxon>Solanaceae</taxon>
        <taxon>Solanoideae</taxon>
        <taxon>Solaneae</taxon>
        <taxon>Solanum</taxon>
    </lineage>
</organism>
<evidence type="ECO:0000313" key="1">
    <source>
        <dbReference type="EMBL" id="WMV58205.1"/>
    </source>
</evidence>
<reference evidence="1" key="1">
    <citation type="submission" date="2023-08" db="EMBL/GenBank/DDBJ databases">
        <title>A de novo genome assembly of Solanum verrucosum Schlechtendal, a Mexican diploid species geographically isolated from the other diploid A-genome species in potato relatives.</title>
        <authorList>
            <person name="Hosaka K."/>
        </authorList>
    </citation>
    <scope>NUCLEOTIDE SEQUENCE</scope>
    <source>
        <tissue evidence="1">Young leaves</tissue>
    </source>
</reference>
<proteinExistence type="predicted"/>
<name>A0AAF1A2K0_SOLVR</name>
<dbReference type="AlphaFoldDB" id="A0AAF1A2K0"/>
<dbReference type="Proteomes" id="UP001234989">
    <property type="component" value="Chromosome 12"/>
</dbReference>
<dbReference type="EMBL" id="CP133623">
    <property type="protein sequence ID" value="WMV58205.1"/>
    <property type="molecule type" value="Genomic_DNA"/>
</dbReference>
<evidence type="ECO:0000313" key="2">
    <source>
        <dbReference type="Proteomes" id="UP001234989"/>
    </source>
</evidence>
<sequence length="25" mass="2973">MLLLIELLQIVLKKLQILTLIIKRI</sequence>